<name>A0A3A1YQ96_9BURK</name>
<dbReference type="AlphaFoldDB" id="A0A3A1YQ96"/>
<evidence type="ECO:0000259" key="2">
    <source>
        <dbReference type="Pfam" id="PF21197"/>
    </source>
</evidence>
<gene>
    <name evidence="3" type="primary">pgaA</name>
    <name evidence="3" type="ORF">CJP73_15455</name>
</gene>
<evidence type="ECO:0000313" key="3">
    <source>
        <dbReference type="EMBL" id="RIY39120.1"/>
    </source>
</evidence>
<evidence type="ECO:0000256" key="1">
    <source>
        <dbReference type="SAM" id="SignalP"/>
    </source>
</evidence>
<dbReference type="InterPro" id="IPR049003">
    <property type="entry name" value="PgaA_barrel"/>
</dbReference>
<dbReference type="EMBL" id="NQYH01000021">
    <property type="protein sequence ID" value="RIY39120.1"/>
    <property type="molecule type" value="Genomic_DNA"/>
</dbReference>
<dbReference type="InterPro" id="IPR011990">
    <property type="entry name" value="TPR-like_helical_dom_sf"/>
</dbReference>
<sequence>MSMLRPLLWFVLGALMTQSVGAQSIGGSIADQQENPVQSDIPALLRAQNDYEQKPADNNALLTYIATLRAARLSSVAYALAQQRRDSISADLMRELTVDYAAELTRLALAPARSEEERYRLADRALEIYDTLLEADNEISVTETTNHRIHFDRIQALHARKRMGEVVQSYEQLRAQNIVIPAYLLNEIGDAYLYLEQPEKAATLYQTSLVTNAAAPRDRSDVIKEKIGRYYALQEQGRWTEAYELIETTYAEEPPWRRLPGVSQPLPNDSHLEVARTWAVAPLFHNDPRLALERLETLTESAPRDAGLKIELANTQRAYGLPRAAQITLKQAEALAPLNPDLLTAQAQTALSLQEWEQAQELAAFTQKHYPELKTTQHLQEDWATHEKWELLIGAQKTFSSDSPVSGSGEHALETTLYSPPIASNWRALVGAGQTNATFNDEPLRNRWVKGGAQWRAGNTTIEAGLISQHYGYGQKTGAYGNFEQKLSDAWTVGGALAWRTPATPLRALADNISANSAQAWVRWTPNTYREWTLSVTPSRFSDGNRRVELRIYGKEPIKQWPTVRLDGEIEVSASSNTKENTPYYNPKADFGVLAGVRLTHLLEQRYESRLEHYVQLLGGTYSQKHFGTGPMAAIGYGISWRANRNLEISSTILGIRRPYDGKQEKELRLALNISLRF</sequence>
<dbReference type="Pfam" id="PF21197">
    <property type="entry name" value="PgaA_barrel"/>
    <property type="match status" value="1"/>
</dbReference>
<keyword evidence="1" id="KW-0732">Signal</keyword>
<reference evidence="3 4" key="1">
    <citation type="submission" date="2017-08" db="EMBL/GenBank/DDBJ databases">
        <title>Pusillimonas indicus sp. nov., a member of the family Alcaligenaceae isolated from surface seawater.</title>
        <authorList>
            <person name="Li J."/>
        </authorList>
    </citation>
    <scope>NUCLEOTIDE SEQUENCE [LARGE SCALE GENOMIC DNA]</scope>
    <source>
        <strain evidence="3 4">L52-1-41</strain>
    </source>
</reference>
<dbReference type="NCBIfam" id="TIGR03939">
    <property type="entry name" value="PGA_TPR_OMP"/>
    <property type="match status" value="1"/>
</dbReference>
<feature type="signal peptide" evidence="1">
    <location>
        <begin position="1"/>
        <end position="22"/>
    </location>
</feature>
<dbReference type="Gene3D" id="1.25.40.10">
    <property type="entry name" value="Tetratricopeptide repeat domain"/>
    <property type="match status" value="2"/>
</dbReference>
<evidence type="ECO:0000313" key="4">
    <source>
        <dbReference type="Proteomes" id="UP000266206"/>
    </source>
</evidence>
<proteinExistence type="predicted"/>
<dbReference type="SUPFAM" id="SSF48452">
    <property type="entry name" value="TPR-like"/>
    <property type="match status" value="2"/>
</dbReference>
<feature type="domain" description="PgaA membrane beta barrel" evidence="2">
    <location>
        <begin position="386"/>
        <end position="678"/>
    </location>
</feature>
<dbReference type="Proteomes" id="UP000266206">
    <property type="component" value="Unassembled WGS sequence"/>
</dbReference>
<organism evidence="3 4">
    <name type="scientific">Neopusillimonas maritima</name>
    <dbReference type="NCBI Taxonomy" id="2026239"/>
    <lineage>
        <taxon>Bacteria</taxon>
        <taxon>Pseudomonadati</taxon>
        <taxon>Pseudomonadota</taxon>
        <taxon>Betaproteobacteria</taxon>
        <taxon>Burkholderiales</taxon>
        <taxon>Alcaligenaceae</taxon>
        <taxon>Neopusillimonas</taxon>
    </lineage>
</organism>
<protein>
    <submittedName>
        <fullName evidence="3">Poly-beta-1,6 N-acetyl-D-glucosamine export porin PgaA</fullName>
    </submittedName>
</protein>
<dbReference type="InterPro" id="IPR023870">
    <property type="entry name" value="PGA_export_porin_PgaA"/>
</dbReference>
<comment type="caution">
    <text evidence="3">The sequence shown here is derived from an EMBL/GenBank/DDBJ whole genome shotgun (WGS) entry which is preliminary data.</text>
</comment>
<accession>A0A3A1YQ96</accession>
<dbReference type="GO" id="GO:1901515">
    <property type="term" value="F:poly-beta-1,6-N-acetyl-D-glucosamine transmembrane transporter activity"/>
    <property type="evidence" value="ECO:0007669"/>
    <property type="project" value="InterPro"/>
</dbReference>
<feature type="chain" id="PRO_5017245145" evidence="1">
    <location>
        <begin position="23"/>
        <end position="678"/>
    </location>
</feature>